<proteinExistence type="predicted"/>
<reference evidence="1 2" key="1">
    <citation type="journal article" date="2024" name="Fungal Genet. Biol.">
        <title>The porcine skin microbiome exhibits broad fungal antagonism.</title>
        <authorList>
            <person name="De La Cruz K.F."/>
            <person name="Townsend E.C."/>
            <person name="Alex Cheong J.Z."/>
            <person name="Salamzade R."/>
            <person name="Liu A."/>
            <person name="Sandstrom S."/>
            <person name="Davila E."/>
            <person name="Huang L."/>
            <person name="Xu K.H."/>
            <person name="Wu S.Y."/>
            <person name="Meudt J.J."/>
            <person name="Shanmuganayagam D."/>
            <person name="Gibson A.L.F."/>
            <person name="Kalan L.R."/>
        </authorList>
    </citation>
    <scope>NUCLEOTIDE SEQUENCE [LARGE SCALE GENOMIC DNA]</scope>
    <source>
        <strain evidence="1 2">LK2625</strain>
    </source>
</reference>
<evidence type="ECO:0000313" key="2">
    <source>
        <dbReference type="Proteomes" id="UP001558481"/>
    </source>
</evidence>
<dbReference type="InterPro" id="IPR056972">
    <property type="entry name" value="RHH_dom-containing"/>
</dbReference>
<protein>
    <recommendedName>
        <fullName evidence="3">Toxin-antitoxin system protein</fullName>
    </recommendedName>
</protein>
<evidence type="ECO:0008006" key="3">
    <source>
        <dbReference type="Google" id="ProtNLM"/>
    </source>
</evidence>
<dbReference type="RefSeq" id="WP_202976183.1">
    <property type="nucleotide sequence ID" value="NZ_CAUREL010000052.1"/>
</dbReference>
<accession>A0ABV3V5H1</accession>
<name>A0ABV3V5H1_9MICC</name>
<sequence>MSMNTTIKVSPELRDRINRDAKERGLTAAGLIEKLIDAHERRQRMEAFGRAFRAADATYWDEYRVWDVTLDDGQSVE</sequence>
<keyword evidence="2" id="KW-1185">Reference proteome</keyword>
<dbReference type="Proteomes" id="UP001558481">
    <property type="component" value="Unassembled WGS sequence"/>
</dbReference>
<dbReference type="Pfam" id="PF23807">
    <property type="entry name" value="RHH_10"/>
    <property type="match status" value="1"/>
</dbReference>
<organism evidence="1 2">
    <name type="scientific">Kocuria carniphila</name>
    <dbReference type="NCBI Taxonomy" id="262208"/>
    <lineage>
        <taxon>Bacteria</taxon>
        <taxon>Bacillati</taxon>
        <taxon>Actinomycetota</taxon>
        <taxon>Actinomycetes</taxon>
        <taxon>Micrococcales</taxon>
        <taxon>Micrococcaceae</taxon>
        <taxon>Kocuria</taxon>
    </lineage>
</organism>
<gene>
    <name evidence="1" type="ORF">VVR66_14985</name>
</gene>
<comment type="caution">
    <text evidence="1">The sequence shown here is derived from an EMBL/GenBank/DDBJ whole genome shotgun (WGS) entry which is preliminary data.</text>
</comment>
<evidence type="ECO:0000313" key="1">
    <source>
        <dbReference type="EMBL" id="MEX3596019.1"/>
    </source>
</evidence>
<dbReference type="EMBL" id="JAYWLU010000022">
    <property type="protein sequence ID" value="MEX3596019.1"/>
    <property type="molecule type" value="Genomic_DNA"/>
</dbReference>